<keyword evidence="3" id="KW-1185">Reference proteome</keyword>
<feature type="signal peptide" evidence="1">
    <location>
        <begin position="1"/>
        <end position="17"/>
    </location>
</feature>
<keyword evidence="1" id="KW-0732">Signal</keyword>
<evidence type="ECO:0000256" key="1">
    <source>
        <dbReference type="SAM" id="SignalP"/>
    </source>
</evidence>
<evidence type="ECO:0000313" key="3">
    <source>
        <dbReference type="Proteomes" id="UP001597131"/>
    </source>
</evidence>
<reference evidence="3" key="1">
    <citation type="journal article" date="2019" name="Int. J. Syst. Evol. Microbiol.">
        <title>The Global Catalogue of Microorganisms (GCM) 10K type strain sequencing project: providing services to taxonomists for standard genome sequencing and annotation.</title>
        <authorList>
            <consortium name="The Broad Institute Genomics Platform"/>
            <consortium name="The Broad Institute Genome Sequencing Center for Infectious Disease"/>
            <person name="Wu L."/>
            <person name="Ma J."/>
        </authorList>
    </citation>
    <scope>NUCLEOTIDE SEQUENCE [LARGE SCALE GENOMIC DNA]</scope>
    <source>
        <strain evidence="3">CCUG 64793</strain>
    </source>
</reference>
<feature type="chain" id="PRO_5045811447" description="DUF4468 domain-containing protein" evidence="1">
    <location>
        <begin position="18"/>
        <end position="220"/>
    </location>
</feature>
<dbReference type="RefSeq" id="WP_380746806.1">
    <property type="nucleotide sequence ID" value="NZ_JBHTLI010000003.1"/>
</dbReference>
<accession>A0ABW3NSU0</accession>
<organism evidence="2 3">
    <name type="scientific">Salegentibacter chungangensis</name>
    <dbReference type="NCBI Taxonomy" id="1335724"/>
    <lineage>
        <taxon>Bacteria</taxon>
        <taxon>Pseudomonadati</taxon>
        <taxon>Bacteroidota</taxon>
        <taxon>Flavobacteriia</taxon>
        <taxon>Flavobacteriales</taxon>
        <taxon>Flavobacteriaceae</taxon>
        <taxon>Salegentibacter</taxon>
    </lineage>
</organism>
<evidence type="ECO:0008006" key="4">
    <source>
        <dbReference type="Google" id="ProtNLM"/>
    </source>
</evidence>
<dbReference type="EMBL" id="JBHTLI010000003">
    <property type="protein sequence ID" value="MFD1096823.1"/>
    <property type="molecule type" value="Genomic_DNA"/>
</dbReference>
<gene>
    <name evidence="2" type="ORF">ACFQ3Q_13760</name>
</gene>
<dbReference type="Proteomes" id="UP001597131">
    <property type="component" value="Unassembled WGS sequence"/>
</dbReference>
<evidence type="ECO:0000313" key="2">
    <source>
        <dbReference type="EMBL" id="MFD1096823.1"/>
    </source>
</evidence>
<name>A0ABW3NSU0_9FLAO</name>
<sequence length="220" mass="25909">MKKLILILFLIPLVSFAQDRNPSLKSNVLANNLGDFAMQKIDKVYHNEFSEKVGGKAYLFDDWQMCIIKTTYDNGYTFSIPCNYNLFSDRFEMKVDDELYYLRKDIVVEIRYGDRVFKPTPVTYNKDIKNYVEVLGTGEKFDLVKQYWLRVKDVQSTTSLGLYEKKVTVKDDRYFMDDENKLTEVPNSRRKIYEALGMSKEERKDFDGNIKKNEDLVKAL</sequence>
<proteinExistence type="predicted"/>
<comment type="caution">
    <text evidence="2">The sequence shown here is derived from an EMBL/GenBank/DDBJ whole genome shotgun (WGS) entry which is preliminary data.</text>
</comment>
<protein>
    <recommendedName>
        <fullName evidence="4">DUF4468 domain-containing protein</fullName>
    </recommendedName>
</protein>